<feature type="compositionally biased region" description="Basic residues" evidence="6">
    <location>
        <begin position="655"/>
        <end position="666"/>
    </location>
</feature>
<feature type="region of interest" description="Disordered" evidence="6">
    <location>
        <begin position="621"/>
        <end position="688"/>
    </location>
</feature>
<dbReference type="Pfam" id="PF00335">
    <property type="entry name" value="Tetraspanin"/>
    <property type="match status" value="1"/>
</dbReference>
<evidence type="ECO:0000256" key="5">
    <source>
        <dbReference type="SAM" id="Coils"/>
    </source>
</evidence>
<dbReference type="AlphaFoldDB" id="A0A7R9Q4G3"/>
<evidence type="ECO:0000256" key="3">
    <source>
        <dbReference type="ARBA" id="ARBA00022989"/>
    </source>
</evidence>
<evidence type="ECO:0000256" key="6">
    <source>
        <dbReference type="SAM" id="MobiDB-lite"/>
    </source>
</evidence>
<evidence type="ECO:0000256" key="1">
    <source>
        <dbReference type="ARBA" id="ARBA00004141"/>
    </source>
</evidence>
<evidence type="ECO:0000256" key="7">
    <source>
        <dbReference type="SAM" id="Phobius"/>
    </source>
</evidence>
<proteinExistence type="predicted"/>
<keyword evidence="3 7" id="KW-1133">Transmembrane helix</keyword>
<feature type="compositionally biased region" description="Basic and acidic residues" evidence="6">
    <location>
        <begin position="667"/>
        <end position="687"/>
    </location>
</feature>
<protein>
    <submittedName>
        <fullName evidence="8">Uncharacterized protein</fullName>
    </submittedName>
</protein>
<feature type="compositionally biased region" description="Polar residues" evidence="6">
    <location>
        <begin position="622"/>
        <end position="634"/>
    </location>
</feature>
<dbReference type="SUPFAM" id="SSF48652">
    <property type="entry name" value="Tetraspanin"/>
    <property type="match status" value="1"/>
</dbReference>
<dbReference type="OrthoDB" id="6532935at2759"/>
<feature type="transmembrane region" description="Helical" evidence="7">
    <location>
        <begin position="64"/>
        <end position="88"/>
    </location>
</feature>
<accession>A0A7R9Q4G3</accession>
<dbReference type="EMBL" id="CAJPIZ010010043">
    <property type="protein sequence ID" value="CAG2112265.1"/>
    <property type="molecule type" value="Genomic_DNA"/>
</dbReference>
<keyword evidence="2 7" id="KW-0812">Transmembrane</keyword>
<comment type="subcellular location">
    <subcellularLocation>
        <location evidence="1">Membrane</location>
        <topology evidence="1">Multi-pass membrane protein</topology>
    </subcellularLocation>
</comment>
<feature type="coiled-coil region" evidence="5">
    <location>
        <begin position="6"/>
        <end position="47"/>
    </location>
</feature>
<evidence type="ECO:0000256" key="4">
    <source>
        <dbReference type="ARBA" id="ARBA00023136"/>
    </source>
</evidence>
<dbReference type="InterPro" id="IPR018499">
    <property type="entry name" value="Tetraspanin/Peripherin"/>
</dbReference>
<dbReference type="Proteomes" id="UP000759131">
    <property type="component" value="Unassembled WGS sequence"/>
</dbReference>
<dbReference type="InterPro" id="IPR008952">
    <property type="entry name" value="Tetraspanin_EC2_sf"/>
</dbReference>
<keyword evidence="9" id="KW-1185">Reference proteome</keyword>
<evidence type="ECO:0000313" key="8">
    <source>
        <dbReference type="EMBL" id="CAD7631835.1"/>
    </source>
</evidence>
<reference evidence="8" key="1">
    <citation type="submission" date="2020-11" db="EMBL/GenBank/DDBJ databases">
        <authorList>
            <person name="Tran Van P."/>
        </authorList>
    </citation>
    <scope>NUCLEOTIDE SEQUENCE</scope>
</reference>
<evidence type="ECO:0000256" key="2">
    <source>
        <dbReference type="ARBA" id="ARBA00022692"/>
    </source>
</evidence>
<organism evidence="8">
    <name type="scientific">Medioppia subpectinata</name>
    <dbReference type="NCBI Taxonomy" id="1979941"/>
    <lineage>
        <taxon>Eukaryota</taxon>
        <taxon>Metazoa</taxon>
        <taxon>Ecdysozoa</taxon>
        <taxon>Arthropoda</taxon>
        <taxon>Chelicerata</taxon>
        <taxon>Arachnida</taxon>
        <taxon>Acari</taxon>
        <taxon>Acariformes</taxon>
        <taxon>Sarcoptiformes</taxon>
        <taxon>Oribatida</taxon>
        <taxon>Brachypylina</taxon>
        <taxon>Oppioidea</taxon>
        <taxon>Oppiidae</taxon>
        <taxon>Medioppia</taxon>
    </lineage>
</organism>
<dbReference type="GO" id="GO:0016020">
    <property type="term" value="C:membrane"/>
    <property type="evidence" value="ECO:0007669"/>
    <property type="project" value="UniProtKB-SubCell"/>
</dbReference>
<name>A0A7R9Q4G3_9ACAR</name>
<keyword evidence="5" id="KW-0175">Coiled coil</keyword>
<gene>
    <name evidence="8" type="ORF">OSB1V03_LOCUS12244</name>
</gene>
<keyword evidence="4 7" id="KW-0472">Membrane</keyword>
<feature type="coiled-coil region" evidence="5">
    <location>
        <begin position="391"/>
        <end position="446"/>
    </location>
</feature>
<evidence type="ECO:0000313" key="9">
    <source>
        <dbReference type="Proteomes" id="UP000759131"/>
    </source>
</evidence>
<dbReference type="Gene3D" id="1.10.1450.10">
    <property type="entry name" value="Tetraspanin"/>
    <property type="match status" value="1"/>
</dbReference>
<sequence>MAPKFLKKAKEVAKNAKNAKNVVKDKMGKVKDKVQKVRDQINKWETNTGECIVTKEYRQILAKFSYILLVCLLFLAIGEIFLAIVVYIKVAQLSQLLTSSTITRIISYIVSTFVVLTIFDSFFLYVIDGYQTAEEERDVTSIKRSHVLIKVSYYASYPLAVILMILMIWCSQHFKSIRQELHESMGQHMKVYSTDLVSNEVINQIQWTYYCCGQSNYGNWFDDSLLPINGNDANWLRRRYSWSNLTITDRKRLPFTCCKHDLIHSCRFNDAKPNTNDFQRNGCTESVFQELSGLKRGIQSYFLMQFLIVFTNMILLDIIQQSLQSQYDTRLDPPTVRFPTFNAISFVKRVIKRTPLRTSFVQNSLPSSGSTSQSASIYNAIACKPIAVEEYNRLLIKNQRLAKENALLKTEFSRCKEVLRSKSNENIDLKQEVINSRNESEKLRHELKIKSSLNVTQICDRIKYANSLLIDEYFRVNEIKEQMNEFGNKVETIRGIMTSLESMVDPNNAALEGTEHEISGERMDSLRTLNDSLNRRESRRFSLTPLEQDIRRRLSSDKIKHDFQVMTELSTILELSRENRISSIGFIEDLNSGDITVGQNNGIESIACVVGVDGQPVRVPSLASTSSAQPMTSSRLEKAVKPKKTSKPKETTQKKVTKQKTVNKKKQTVDKKQMKPKNDENVTENKADYSVYDFTDDDDKENVIPPVTRKSKRIRSAAIRARI</sequence>
<dbReference type="EMBL" id="OC864618">
    <property type="protein sequence ID" value="CAD7631835.1"/>
    <property type="molecule type" value="Genomic_DNA"/>
</dbReference>
<feature type="transmembrane region" description="Helical" evidence="7">
    <location>
        <begin position="147"/>
        <end position="169"/>
    </location>
</feature>
<feature type="transmembrane region" description="Helical" evidence="7">
    <location>
        <begin position="108"/>
        <end position="127"/>
    </location>
</feature>